<dbReference type="AlphaFoldDB" id="A0A146L2D5"/>
<evidence type="ECO:0000313" key="2">
    <source>
        <dbReference type="EMBL" id="JAQ01476.1"/>
    </source>
</evidence>
<gene>
    <name evidence="2" type="ORF">g.45607</name>
</gene>
<proteinExistence type="predicted"/>
<feature type="chain" id="PRO_5007527038" evidence="1">
    <location>
        <begin position="19"/>
        <end position="135"/>
    </location>
</feature>
<sequence length="135" mass="15502">MNCIIWAVWLFSVTTCTGGVEENADIYKVGYKTKTGDVCEGELKKEGNATKSHKFMCHKENIAGRSIHAILEDDEPLFGPNEHAEDNILKLEKFQRLHLNKKTKKKKKLCWSFSYPLQTMFALMPPLHFPSHHLV</sequence>
<reference evidence="2" key="1">
    <citation type="journal article" date="2016" name="Gigascience">
        <title>De novo construction of an expanded transcriptome assembly for the western tarnished plant bug, Lygus hesperus.</title>
        <authorList>
            <person name="Tassone E.E."/>
            <person name="Geib S.M."/>
            <person name="Hall B."/>
            <person name="Fabrick J.A."/>
            <person name="Brent C.S."/>
            <person name="Hull J.J."/>
        </authorList>
    </citation>
    <scope>NUCLEOTIDE SEQUENCE</scope>
</reference>
<accession>A0A146L2D5</accession>
<dbReference type="EMBL" id="GDHC01017153">
    <property type="protein sequence ID" value="JAQ01476.1"/>
    <property type="molecule type" value="Transcribed_RNA"/>
</dbReference>
<feature type="signal peptide" evidence="1">
    <location>
        <begin position="1"/>
        <end position="18"/>
    </location>
</feature>
<protein>
    <submittedName>
        <fullName evidence="2">Uncharacterized protein</fullName>
    </submittedName>
</protein>
<organism evidence="2">
    <name type="scientific">Lygus hesperus</name>
    <name type="common">Western plant bug</name>
    <dbReference type="NCBI Taxonomy" id="30085"/>
    <lineage>
        <taxon>Eukaryota</taxon>
        <taxon>Metazoa</taxon>
        <taxon>Ecdysozoa</taxon>
        <taxon>Arthropoda</taxon>
        <taxon>Hexapoda</taxon>
        <taxon>Insecta</taxon>
        <taxon>Pterygota</taxon>
        <taxon>Neoptera</taxon>
        <taxon>Paraneoptera</taxon>
        <taxon>Hemiptera</taxon>
        <taxon>Heteroptera</taxon>
        <taxon>Panheteroptera</taxon>
        <taxon>Cimicomorpha</taxon>
        <taxon>Miridae</taxon>
        <taxon>Mirini</taxon>
        <taxon>Lygus</taxon>
    </lineage>
</organism>
<evidence type="ECO:0000256" key="1">
    <source>
        <dbReference type="SAM" id="SignalP"/>
    </source>
</evidence>
<keyword evidence="1" id="KW-0732">Signal</keyword>
<name>A0A146L2D5_LYGHE</name>